<organism evidence="2 3">
    <name type="scientific">Caerostris extrusa</name>
    <name type="common">Bark spider</name>
    <name type="synonym">Caerostris bankana</name>
    <dbReference type="NCBI Taxonomy" id="172846"/>
    <lineage>
        <taxon>Eukaryota</taxon>
        <taxon>Metazoa</taxon>
        <taxon>Ecdysozoa</taxon>
        <taxon>Arthropoda</taxon>
        <taxon>Chelicerata</taxon>
        <taxon>Arachnida</taxon>
        <taxon>Araneae</taxon>
        <taxon>Araneomorphae</taxon>
        <taxon>Entelegynae</taxon>
        <taxon>Araneoidea</taxon>
        <taxon>Araneidae</taxon>
        <taxon>Caerostris</taxon>
    </lineage>
</organism>
<comment type="caution">
    <text evidence="2">The sequence shown here is derived from an EMBL/GenBank/DDBJ whole genome shotgun (WGS) entry which is preliminary data.</text>
</comment>
<gene>
    <name evidence="2" type="ORF">CEXT_499851</name>
</gene>
<evidence type="ECO:0000313" key="2">
    <source>
        <dbReference type="EMBL" id="GIX76333.1"/>
    </source>
</evidence>
<proteinExistence type="predicted"/>
<accession>A0AAV4MVC0</accession>
<evidence type="ECO:0000256" key="1">
    <source>
        <dbReference type="SAM" id="MobiDB-lite"/>
    </source>
</evidence>
<dbReference type="EMBL" id="BPLR01020245">
    <property type="protein sequence ID" value="GIX76333.1"/>
    <property type="molecule type" value="Genomic_DNA"/>
</dbReference>
<feature type="region of interest" description="Disordered" evidence="1">
    <location>
        <begin position="24"/>
        <end position="46"/>
    </location>
</feature>
<dbReference type="AlphaFoldDB" id="A0AAV4MVC0"/>
<name>A0AAV4MVC0_CAEEX</name>
<sequence length="84" mass="9493">MSPISKQKFLSTAATVAELAPRVARKRRRPNLRRAQSSGSCRDVHSGFITLDDRTQQIMERSPRMRPPQGSSTSFIFASLECER</sequence>
<reference evidence="2 3" key="1">
    <citation type="submission" date="2021-06" db="EMBL/GenBank/DDBJ databases">
        <title>Caerostris extrusa draft genome.</title>
        <authorList>
            <person name="Kono N."/>
            <person name="Arakawa K."/>
        </authorList>
    </citation>
    <scope>NUCLEOTIDE SEQUENCE [LARGE SCALE GENOMIC DNA]</scope>
</reference>
<evidence type="ECO:0000313" key="3">
    <source>
        <dbReference type="Proteomes" id="UP001054945"/>
    </source>
</evidence>
<dbReference type="Proteomes" id="UP001054945">
    <property type="component" value="Unassembled WGS sequence"/>
</dbReference>
<keyword evidence="3" id="KW-1185">Reference proteome</keyword>
<protein>
    <submittedName>
        <fullName evidence="2">Uncharacterized protein</fullName>
    </submittedName>
</protein>